<keyword evidence="6" id="KW-0539">Nucleus</keyword>
<dbReference type="PROSITE" id="PS51050">
    <property type="entry name" value="ZF_CW"/>
    <property type="match status" value="1"/>
</dbReference>
<evidence type="ECO:0000256" key="1">
    <source>
        <dbReference type="ARBA" id="ARBA00004123"/>
    </source>
</evidence>
<feature type="domain" description="CW-type" evidence="9">
    <location>
        <begin position="359"/>
        <end position="411"/>
    </location>
</feature>
<organism evidence="10 11">
    <name type="scientific">Electrophorus voltai</name>
    <dbReference type="NCBI Taxonomy" id="2609070"/>
    <lineage>
        <taxon>Eukaryota</taxon>
        <taxon>Metazoa</taxon>
        <taxon>Chordata</taxon>
        <taxon>Craniata</taxon>
        <taxon>Vertebrata</taxon>
        <taxon>Euteleostomi</taxon>
        <taxon>Actinopterygii</taxon>
        <taxon>Neopterygii</taxon>
        <taxon>Teleostei</taxon>
        <taxon>Ostariophysi</taxon>
        <taxon>Gymnotiformes</taxon>
        <taxon>Gymnotoidei</taxon>
        <taxon>Gymnotidae</taxon>
        <taxon>Electrophorus</taxon>
    </lineage>
</organism>
<dbReference type="GO" id="GO:0016605">
    <property type="term" value="C:PML body"/>
    <property type="evidence" value="ECO:0007669"/>
    <property type="project" value="TreeGrafter"/>
</dbReference>
<feature type="compositionally biased region" description="Polar residues" evidence="8">
    <location>
        <begin position="433"/>
        <end position="457"/>
    </location>
</feature>
<proteinExistence type="predicted"/>
<dbReference type="Pfam" id="PF13589">
    <property type="entry name" value="HATPase_c_3"/>
    <property type="match status" value="1"/>
</dbReference>
<evidence type="ECO:0000256" key="6">
    <source>
        <dbReference type="ARBA" id="ARBA00023242"/>
    </source>
</evidence>
<feature type="compositionally biased region" description="Low complexity" evidence="8">
    <location>
        <begin position="539"/>
        <end position="550"/>
    </location>
</feature>
<reference evidence="10" key="1">
    <citation type="submission" date="2023-03" db="EMBL/GenBank/DDBJ databases">
        <title>Electrophorus voltai genome.</title>
        <authorList>
            <person name="Bian C."/>
        </authorList>
    </citation>
    <scope>NUCLEOTIDE SEQUENCE</scope>
    <source>
        <strain evidence="10">CB-2022</strain>
        <tissue evidence="10">Muscle</tissue>
    </source>
</reference>
<dbReference type="Pfam" id="PF17942">
    <property type="entry name" value="Morc6_S5"/>
    <property type="match status" value="1"/>
</dbReference>
<dbReference type="Pfam" id="PF07496">
    <property type="entry name" value="zf-CW"/>
    <property type="match status" value="1"/>
</dbReference>
<evidence type="ECO:0000256" key="7">
    <source>
        <dbReference type="SAM" id="Coils"/>
    </source>
</evidence>
<dbReference type="Proteomes" id="UP001239994">
    <property type="component" value="Unassembled WGS sequence"/>
</dbReference>
<evidence type="ECO:0000313" key="10">
    <source>
        <dbReference type="EMBL" id="KAK1797795.1"/>
    </source>
</evidence>
<keyword evidence="5 7" id="KW-0175">Coiled coil</keyword>
<feature type="compositionally biased region" description="Basic and acidic residues" evidence="8">
    <location>
        <begin position="521"/>
        <end position="535"/>
    </location>
</feature>
<feature type="region of interest" description="Disordered" evidence="8">
    <location>
        <begin position="653"/>
        <end position="686"/>
    </location>
</feature>
<evidence type="ECO:0000256" key="4">
    <source>
        <dbReference type="ARBA" id="ARBA00022833"/>
    </source>
</evidence>
<dbReference type="InterPro" id="IPR045261">
    <property type="entry name" value="MORC_ATPase"/>
</dbReference>
<protein>
    <recommendedName>
        <fullName evidence="9">CW-type domain-containing protein</fullName>
    </recommendedName>
</protein>
<keyword evidence="11" id="KW-1185">Reference proteome</keyword>
<feature type="region of interest" description="Disordered" evidence="8">
    <location>
        <begin position="510"/>
        <end position="593"/>
    </location>
</feature>
<dbReference type="AlphaFoldDB" id="A0AAD8ZHS9"/>
<sequence length="1011" mass="113983">NAYDPDVTAKQFWIDKTMIKGQDCLTFTDNGAGMDYDKMYKMLSFGFSDKQTVNGHVPVGIYGNGFKSGSMRLGKDAIVFSKNEDSMCVGLLSQTYLEQIKAEHVIHAASLQDILRYSLFQTEDQLLCELKAINSPSSTNSTGTRIIIWNLRKSSSEQLEFDFSSDRYDIRIPADVYESSKKQYKKPEHVMQSGPETDYSLRAYCSVLYLKPRMHIIIRGQKVKTELISKSLAYIFKDKYRPKIPNIVSFYQKKPIPITFGYNTKSKEQYGIMMYHKNRLIKAYERVTCQLKANNIGVGVIGVIECNFLKPTHNKQDFDYTEEYRKTMYNLNIKLEDYWKEVHHRFQKKSGVLIEDTPKRPDQNWVQCDECLKWRKLPDGIDTKRLPAKWFCHLNLDPQFRSCLVPEEPEDSDNEEVYQKTYKQHDRIKKLMQAQSRQQTTSPRSPAKATPNSTRNSSHLRLAGQVPFCQCVNVFVFVTSITSIEKLLWVFSNCTDSRFSDSMPVISSVTSLSTTPSRVKRSLDLRAKTSVEKRPRLLSGTTPGSPSPSTASQEACASPSVFMSDDSDGGTDAQKGASADNDDDIFVIESNSTPKPSLSNFDFSIVKSERCNDDIDMDTSVATENTVAATLPPPGGQACSTTQTEPMQVMKQEVEHSEGKEEVERGTCQSETEQGLLPLERSTNQEQEIKSVTSLGKENGDVNESHSTSEVTDQTLDSCTVKLELQEDEPRCHQMSQLLEATTRERDEYQAQVHLLTSRVEELERSLQEQTEKAGKKQESEQEYKALYLQAQGEMEQFRHELEKLKREKAQAGVVNKGEGQEGGAGEGAQSDGGTAVPDVDDELACQVDFLMRELDQRTKQKGELENRLKNLKDENSFLLTCCEGLQKDLEEMNRDRERVRLSVEDGGSQTDFPHHNQDDNRMAPAGPSNPGRASQGDPQGGPETESGQGDTTQTCNLRLRELRKNVAHLLVNYVPALDLQQVNFDCDVIDEILAQVLDVISSPLAEGQSS</sequence>
<dbReference type="GO" id="GO:0016887">
    <property type="term" value="F:ATP hydrolysis activity"/>
    <property type="evidence" value="ECO:0007669"/>
    <property type="project" value="InterPro"/>
</dbReference>
<feature type="coiled-coil region" evidence="7">
    <location>
        <begin position="848"/>
        <end position="903"/>
    </location>
</feature>
<feature type="non-terminal residue" evidence="10">
    <location>
        <position position="1011"/>
    </location>
</feature>
<dbReference type="GO" id="GO:0008270">
    <property type="term" value="F:zinc ion binding"/>
    <property type="evidence" value="ECO:0007669"/>
    <property type="project" value="UniProtKB-KW"/>
</dbReference>
<dbReference type="InterPro" id="IPR041006">
    <property type="entry name" value="Morc_S5"/>
</dbReference>
<dbReference type="Gene3D" id="3.30.40.100">
    <property type="match status" value="1"/>
</dbReference>
<evidence type="ECO:0000259" key="9">
    <source>
        <dbReference type="PROSITE" id="PS51050"/>
    </source>
</evidence>
<gene>
    <name evidence="10" type="ORF">P4O66_008143</name>
</gene>
<name>A0AAD8ZHS9_9TELE</name>
<dbReference type="InterPro" id="IPR036890">
    <property type="entry name" value="HATPase_C_sf"/>
</dbReference>
<dbReference type="EMBL" id="JAROKS010000013">
    <property type="protein sequence ID" value="KAK1797795.1"/>
    <property type="molecule type" value="Genomic_DNA"/>
</dbReference>
<dbReference type="PANTHER" id="PTHR23336">
    <property type="entry name" value="ZINC FINGER CW-TYPE COILED-COIL DOMAIN PROTEIN 3"/>
    <property type="match status" value="1"/>
</dbReference>
<feature type="compositionally biased region" description="Basic and acidic residues" evidence="8">
    <location>
        <begin position="653"/>
        <end position="665"/>
    </location>
</feature>
<dbReference type="SUPFAM" id="SSF55874">
    <property type="entry name" value="ATPase domain of HSP90 chaperone/DNA topoisomerase II/histidine kinase"/>
    <property type="match status" value="1"/>
</dbReference>
<comment type="subcellular location">
    <subcellularLocation>
        <location evidence="1">Nucleus</location>
    </subcellularLocation>
</comment>
<dbReference type="InterPro" id="IPR011124">
    <property type="entry name" value="Znf_CW"/>
</dbReference>
<evidence type="ECO:0000313" key="11">
    <source>
        <dbReference type="Proteomes" id="UP001239994"/>
    </source>
</evidence>
<comment type="caution">
    <text evidence="10">The sequence shown here is derived from an EMBL/GenBank/DDBJ whole genome shotgun (WGS) entry which is preliminary data.</text>
</comment>
<feature type="compositionally biased region" description="Basic and acidic residues" evidence="8">
    <location>
        <begin position="913"/>
        <end position="922"/>
    </location>
</feature>
<dbReference type="PANTHER" id="PTHR23336:SF17">
    <property type="entry name" value="MORC FAMILY CW-TYPE ZINC FINGER PROTEIN 3"/>
    <property type="match status" value="1"/>
</dbReference>
<evidence type="ECO:0000256" key="8">
    <source>
        <dbReference type="SAM" id="MobiDB-lite"/>
    </source>
</evidence>
<keyword evidence="4" id="KW-0862">Zinc</keyword>
<evidence type="ECO:0000256" key="3">
    <source>
        <dbReference type="ARBA" id="ARBA00022771"/>
    </source>
</evidence>
<accession>A0AAD8ZHS9</accession>
<keyword evidence="2" id="KW-0479">Metal-binding</keyword>
<feature type="region of interest" description="Disordered" evidence="8">
    <location>
        <begin position="812"/>
        <end position="841"/>
    </location>
</feature>
<evidence type="ECO:0000256" key="5">
    <source>
        <dbReference type="ARBA" id="ARBA00023054"/>
    </source>
</evidence>
<feature type="region of interest" description="Disordered" evidence="8">
    <location>
        <begin position="431"/>
        <end position="457"/>
    </location>
</feature>
<feature type="region of interest" description="Disordered" evidence="8">
    <location>
        <begin position="904"/>
        <end position="953"/>
    </location>
</feature>
<keyword evidence="3" id="KW-0863">Zinc-finger</keyword>
<dbReference type="Gene3D" id="3.30.565.10">
    <property type="entry name" value="Histidine kinase-like ATPase, C-terminal domain"/>
    <property type="match status" value="1"/>
</dbReference>
<dbReference type="FunFam" id="3.30.40.100:FF:000003">
    <property type="entry name" value="MORC family CW-type zinc finger 3"/>
    <property type="match status" value="1"/>
</dbReference>
<evidence type="ECO:0000256" key="2">
    <source>
        <dbReference type="ARBA" id="ARBA00022723"/>
    </source>
</evidence>